<dbReference type="PROSITE" id="PS50887">
    <property type="entry name" value="GGDEF"/>
    <property type="match status" value="1"/>
</dbReference>
<feature type="transmembrane region" description="Helical" evidence="4">
    <location>
        <begin position="95"/>
        <end position="115"/>
    </location>
</feature>
<keyword evidence="7" id="KW-1185">Reference proteome</keyword>
<dbReference type="PANTHER" id="PTHR45138">
    <property type="entry name" value="REGULATORY COMPONENTS OF SENSORY TRANSDUCTION SYSTEM"/>
    <property type="match status" value="1"/>
</dbReference>
<dbReference type="InterPro" id="IPR043128">
    <property type="entry name" value="Rev_trsase/Diguanyl_cyclase"/>
</dbReference>
<keyword evidence="4" id="KW-0472">Membrane</keyword>
<comment type="cofactor">
    <cofactor evidence="1">
        <name>Mg(2+)</name>
        <dbReference type="ChEBI" id="CHEBI:18420"/>
    </cofactor>
</comment>
<dbReference type="EMBL" id="CP021377">
    <property type="protein sequence ID" value="ART81355.1"/>
    <property type="molecule type" value="Genomic_DNA"/>
</dbReference>
<feature type="transmembrane region" description="Helical" evidence="4">
    <location>
        <begin position="152"/>
        <end position="170"/>
    </location>
</feature>
<accession>A0A1Y0D2M6</accession>
<dbReference type="InterPro" id="IPR000160">
    <property type="entry name" value="GGDEF_dom"/>
</dbReference>
<gene>
    <name evidence="6" type="ORF">CBP31_00830</name>
</gene>
<feature type="transmembrane region" description="Helical" evidence="4">
    <location>
        <begin position="121"/>
        <end position="140"/>
    </location>
</feature>
<evidence type="ECO:0000256" key="3">
    <source>
        <dbReference type="ARBA" id="ARBA00034247"/>
    </source>
</evidence>
<evidence type="ECO:0000259" key="5">
    <source>
        <dbReference type="PROSITE" id="PS50887"/>
    </source>
</evidence>
<feature type="transmembrane region" description="Helical" evidence="4">
    <location>
        <begin position="62"/>
        <end position="83"/>
    </location>
</feature>
<evidence type="ECO:0000313" key="6">
    <source>
        <dbReference type="EMBL" id="ART81355.1"/>
    </source>
</evidence>
<dbReference type="AlphaFoldDB" id="A0A1Y0D2M6"/>
<sequence>MLLDIHTLLVAVALATAFCAGARLLLWRMHLAIPGLSRWFLAGVSAVITFVMIFAYGKLQWLPLLSSAQFFAVIGLILSWDGFSRFMGKPPLRSLVLLGMAAVGLVLILIAQTQYSVATKAVSNAVLVAVLSLLIARDLLFSPTQNTPAVRATGYIYAINGAVFLIRAMIARENSEIVDLLNPNGVAAFMLLWLLCSMIAITLGMVLMTTERLQADLDNQANHDPLTGALNRRSCGLLYEKAMAYSRRHKLPVSVLMMDLDEFKKVNDYLGHDFGDKVLCRFVAEAQKILREEDIFCRFGGEEFVALLPNTSSDTALMVANRLRNGFKIDSDLIETTKSHQSFAITVSMGVAEHQQDESFESLLRRADTALYIAKDKGRNRCELAE</sequence>
<feature type="transmembrane region" description="Helical" evidence="4">
    <location>
        <begin position="6"/>
        <end position="27"/>
    </location>
</feature>
<dbReference type="SMART" id="SM00267">
    <property type="entry name" value="GGDEF"/>
    <property type="match status" value="1"/>
</dbReference>
<dbReference type="InterPro" id="IPR050469">
    <property type="entry name" value="Diguanylate_Cyclase"/>
</dbReference>
<evidence type="ECO:0000256" key="4">
    <source>
        <dbReference type="SAM" id="Phobius"/>
    </source>
</evidence>
<comment type="catalytic activity">
    <reaction evidence="3">
        <text>2 GTP = 3',3'-c-di-GMP + 2 diphosphate</text>
        <dbReference type="Rhea" id="RHEA:24898"/>
        <dbReference type="ChEBI" id="CHEBI:33019"/>
        <dbReference type="ChEBI" id="CHEBI:37565"/>
        <dbReference type="ChEBI" id="CHEBI:58805"/>
        <dbReference type="EC" id="2.7.7.65"/>
    </reaction>
</comment>
<dbReference type="KEGG" id="opf:CBP31_00830"/>
<dbReference type="RefSeq" id="WP_087034439.1">
    <property type="nucleotide sequence ID" value="NZ_CP021377.1"/>
</dbReference>
<name>A0A1Y0D2M6_9GAMM</name>
<organism evidence="6 7">
    <name type="scientific">Oceanisphaera profunda</name>
    <dbReference type="NCBI Taxonomy" id="1416627"/>
    <lineage>
        <taxon>Bacteria</taxon>
        <taxon>Pseudomonadati</taxon>
        <taxon>Pseudomonadota</taxon>
        <taxon>Gammaproteobacteria</taxon>
        <taxon>Aeromonadales</taxon>
        <taxon>Aeromonadaceae</taxon>
        <taxon>Oceanisphaera</taxon>
    </lineage>
</organism>
<keyword evidence="4" id="KW-1133">Transmembrane helix</keyword>
<dbReference type="OrthoDB" id="9803824at2"/>
<proteinExistence type="predicted"/>
<dbReference type="SUPFAM" id="SSF55073">
    <property type="entry name" value="Nucleotide cyclase"/>
    <property type="match status" value="1"/>
</dbReference>
<keyword evidence="4" id="KW-0812">Transmembrane</keyword>
<dbReference type="Proteomes" id="UP000243937">
    <property type="component" value="Chromosome"/>
</dbReference>
<evidence type="ECO:0000313" key="7">
    <source>
        <dbReference type="Proteomes" id="UP000243937"/>
    </source>
</evidence>
<feature type="transmembrane region" description="Helical" evidence="4">
    <location>
        <begin position="39"/>
        <end position="56"/>
    </location>
</feature>
<dbReference type="PANTHER" id="PTHR45138:SF9">
    <property type="entry name" value="DIGUANYLATE CYCLASE DGCM-RELATED"/>
    <property type="match status" value="1"/>
</dbReference>
<dbReference type="GO" id="GO:0005886">
    <property type="term" value="C:plasma membrane"/>
    <property type="evidence" value="ECO:0007669"/>
    <property type="project" value="TreeGrafter"/>
</dbReference>
<evidence type="ECO:0000256" key="1">
    <source>
        <dbReference type="ARBA" id="ARBA00001946"/>
    </source>
</evidence>
<dbReference type="Pfam" id="PF00990">
    <property type="entry name" value="GGDEF"/>
    <property type="match status" value="1"/>
</dbReference>
<dbReference type="NCBIfam" id="TIGR00254">
    <property type="entry name" value="GGDEF"/>
    <property type="match status" value="1"/>
</dbReference>
<feature type="transmembrane region" description="Helical" evidence="4">
    <location>
        <begin position="190"/>
        <end position="208"/>
    </location>
</feature>
<dbReference type="GO" id="GO:0052621">
    <property type="term" value="F:diguanylate cyclase activity"/>
    <property type="evidence" value="ECO:0007669"/>
    <property type="project" value="UniProtKB-EC"/>
</dbReference>
<dbReference type="FunFam" id="3.30.70.270:FF:000001">
    <property type="entry name" value="Diguanylate cyclase domain protein"/>
    <property type="match status" value="1"/>
</dbReference>
<dbReference type="EC" id="2.7.7.65" evidence="2"/>
<dbReference type="GO" id="GO:1902201">
    <property type="term" value="P:negative regulation of bacterial-type flagellum-dependent cell motility"/>
    <property type="evidence" value="ECO:0007669"/>
    <property type="project" value="TreeGrafter"/>
</dbReference>
<evidence type="ECO:0000256" key="2">
    <source>
        <dbReference type="ARBA" id="ARBA00012528"/>
    </source>
</evidence>
<feature type="domain" description="GGDEF" evidence="5">
    <location>
        <begin position="251"/>
        <end position="386"/>
    </location>
</feature>
<dbReference type="GO" id="GO:0043709">
    <property type="term" value="P:cell adhesion involved in single-species biofilm formation"/>
    <property type="evidence" value="ECO:0007669"/>
    <property type="project" value="TreeGrafter"/>
</dbReference>
<dbReference type="InterPro" id="IPR029787">
    <property type="entry name" value="Nucleotide_cyclase"/>
</dbReference>
<dbReference type="Gene3D" id="3.30.70.270">
    <property type="match status" value="1"/>
</dbReference>
<reference evidence="6 7" key="1">
    <citation type="journal article" date="2014" name="Int. J. Syst. Evol. Microbiol.">
        <title>Oceanisphaera profunda sp. nov., a marine bacterium isolated from deep-sea sediment, and emended description of the genus Oceanisphaera.</title>
        <authorList>
            <person name="Xu Z."/>
            <person name="Zhang X.Y."/>
            <person name="Su H.N."/>
            <person name="Yu Z.C."/>
            <person name="Liu C."/>
            <person name="Li H."/>
            <person name="Chen X.L."/>
            <person name="Song X.Y."/>
            <person name="Xie B.B."/>
            <person name="Qin Q.L."/>
            <person name="Zhou B.C."/>
            <person name="Shi M."/>
            <person name="Huang Y."/>
            <person name="Zhang Y.Z."/>
        </authorList>
    </citation>
    <scope>NUCLEOTIDE SEQUENCE [LARGE SCALE GENOMIC DNA]</scope>
    <source>
        <strain evidence="6 7">SM1222</strain>
    </source>
</reference>
<protein>
    <recommendedName>
        <fullName evidence="2">diguanylate cyclase</fullName>
        <ecNumber evidence="2">2.7.7.65</ecNumber>
    </recommendedName>
</protein>
<dbReference type="CDD" id="cd01949">
    <property type="entry name" value="GGDEF"/>
    <property type="match status" value="1"/>
</dbReference>